<dbReference type="EMBL" id="JTDE01002808">
    <property type="protein sequence ID" value="KAF7256848.1"/>
    <property type="molecule type" value="Genomic_DNA"/>
</dbReference>
<dbReference type="InterPro" id="IPR000562">
    <property type="entry name" value="FN_type2_dom"/>
</dbReference>
<proteinExistence type="predicted"/>
<sequence>MGTSSTIPWVLMLLSLVESKAEPKCVFPFYAHGRRYTTCSEDNLCSTTRIYQGKHIDCKLPATRPFVEKTLLRYRPVHIVVCEPKDIGFKDPILNSLIRAKPQPWLRQLRPGIYEVFAPPSEDPYYVECFYSSSDEHKLKIPVYLAPSHDPNDPPTYERLELKPYDQINCSERARFADVWGFSDDGLELTESPGQAPTIYTFDKPHPYQWRVKKFPAGGQWRLGCRLDNMVPRWLDVVVKGYPDVAQILPWSPEILSVHDRTMFECTCGNQAYLPNFKAKVTWKGGQKIFKVTRNRFVLADVDIQAPQKETTPPTYECTVRADNVTLVKTFTVRLVYDNIPELQIIPDLDSIARSDRHYEFQCVIHGEPNSHQQTVPKLIIKDILYLPGLSQVNLIDSKSNLTHIRLKSTRFVQITLECTYGMKPILRAVQKVCKTKDYGILRATPDLVIFSNTLVSTISPCSFEPEKDAANLQTRIMIEHYSGPEDQFLIDGETLHIKGSPANQIVEFRCNVVVGENDIVDYTIARTIYVDKINLTIYPDKREHHVLMDRRWNIRCQPDLSDINDVAHKSVVWTLTCEHVAFCHYNLRSSSLATVTTAFTIQPGVYTATCFMPKFPKVPKISITITVHPFVQLRITPTKMYLLPRQKETYYCYATEDYLEKKYNGFIEMSFVRGEQTAHIKQNSLIQAYTDMHSVGMYCCTLKSRIMEIKRYFVIAVYEIPELLLVNKFVFGTPNNLHQKMWVKPEFFGPLPSRIMCSYNPGQPRIFRLQDRVSFEHLYQGMTICSIIQCAYVVGSFPTSYRYERVCLINSKCMKCIITVFYTCKTIFVFNYYYHR</sequence>
<feature type="domain" description="Fibronectin type-II" evidence="2">
    <location>
        <begin position="18"/>
        <end position="58"/>
    </location>
</feature>
<evidence type="ECO:0000313" key="4">
    <source>
        <dbReference type="Proteomes" id="UP000822476"/>
    </source>
</evidence>
<keyword evidence="4" id="KW-1185">Reference proteome</keyword>
<keyword evidence="1" id="KW-0732">Signal</keyword>
<feature type="signal peptide" evidence="1">
    <location>
        <begin position="1"/>
        <end position="21"/>
    </location>
</feature>
<feature type="chain" id="PRO_5035823228" description="Fibronectin type-II domain-containing protein" evidence="1">
    <location>
        <begin position="22"/>
        <end position="837"/>
    </location>
</feature>
<dbReference type="Proteomes" id="UP000822476">
    <property type="component" value="Unassembled WGS sequence"/>
</dbReference>
<reference evidence="3" key="1">
    <citation type="submission" date="2019-07" db="EMBL/GenBank/DDBJ databases">
        <title>Annotation for the trematode Paragonimus miyazaki's.</title>
        <authorList>
            <person name="Choi Y.-J."/>
        </authorList>
    </citation>
    <scope>NUCLEOTIDE SEQUENCE</scope>
    <source>
        <strain evidence="3">Japan</strain>
    </source>
</reference>
<accession>A0A8S9YYK2</accession>
<evidence type="ECO:0000256" key="1">
    <source>
        <dbReference type="SAM" id="SignalP"/>
    </source>
</evidence>
<dbReference type="SMART" id="SM00059">
    <property type="entry name" value="FN2"/>
    <property type="match status" value="1"/>
</dbReference>
<gene>
    <name evidence="3" type="ORF">EG68_05934</name>
</gene>
<organism evidence="3 4">
    <name type="scientific">Paragonimus skrjabini miyazakii</name>
    <dbReference type="NCBI Taxonomy" id="59628"/>
    <lineage>
        <taxon>Eukaryota</taxon>
        <taxon>Metazoa</taxon>
        <taxon>Spiralia</taxon>
        <taxon>Lophotrochozoa</taxon>
        <taxon>Platyhelminthes</taxon>
        <taxon>Trematoda</taxon>
        <taxon>Digenea</taxon>
        <taxon>Plagiorchiida</taxon>
        <taxon>Troglotremata</taxon>
        <taxon>Troglotrematidae</taxon>
        <taxon>Paragonimus</taxon>
    </lineage>
</organism>
<dbReference type="AlphaFoldDB" id="A0A8S9YYK2"/>
<evidence type="ECO:0000313" key="3">
    <source>
        <dbReference type="EMBL" id="KAF7256848.1"/>
    </source>
</evidence>
<comment type="caution">
    <text evidence="3">The sequence shown here is derived from an EMBL/GenBank/DDBJ whole genome shotgun (WGS) entry which is preliminary data.</text>
</comment>
<protein>
    <recommendedName>
        <fullName evidence="2">Fibronectin type-II domain-containing protein</fullName>
    </recommendedName>
</protein>
<evidence type="ECO:0000259" key="2">
    <source>
        <dbReference type="SMART" id="SM00059"/>
    </source>
</evidence>
<dbReference type="OrthoDB" id="6264473at2759"/>
<name>A0A8S9YYK2_9TREM</name>